<gene>
    <name evidence="1" type="ORF">GWI33_006417</name>
</gene>
<proteinExistence type="predicted"/>
<organism evidence="1 2">
    <name type="scientific">Rhynchophorus ferrugineus</name>
    <name type="common">Red palm weevil</name>
    <name type="synonym">Curculio ferrugineus</name>
    <dbReference type="NCBI Taxonomy" id="354439"/>
    <lineage>
        <taxon>Eukaryota</taxon>
        <taxon>Metazoa</taxon>
        <taxon>Ecdysozoa</taxon>
        <taxon>Arthropoda</taxon>
        <taxon>Hexapoda</taxon>
        <taxon>Insecta</taxon>
        <taxon>Pterygota</taxon>
        <taxon>Neoptera</taxon>
        <taxon>Endopterygota</taxon>
        <taxon>Coleoptera</taxon>
        <taxon>Polyphaga</taxon>
        <taxon>Cucujiformia</taxon>
        <taxon>Curculionidae</taxon>
        <taxon>Dryophthorinae</taxon>
        <taxon>Rhynchophorus</taxon>
    </lineage>
</organism>
<accession>A0A834IIR4</accession>
<comment type="caution">
    <text evidence="1">The sequence shown here is derived from an EMBL/GenBank/DDBJ whole genome shotgun (WGS) entry which is preliminary data.</text>
</comment>
<dbReference type="AlphaFoldDB" id="A0A834IIR4"/>
<dbReference type="Proteomes" id="UP000625711">
    <property type="component" value="Unassembled WGS sequence"/>
</dbReference>
<sequence length="165" mass="19116">MNSTKSTEVSHLWHYIERSRERCEWGWNDAVNRKEQGMLTSSRKEDSTLMAESKWYYRRFLGLLDNLNVNVNRKRALFSVYECALRRRGFELAEMFVLQMCSGGTEHVWENIFPERVNSRILGSFVERLFGLPSNLHVLRAVVIKPNLLQMNAGLQEDGGMGEAG</sequence>
<keyword evidence="2" id="KW-1185">Reference proteome</keyword>
<evidence type="ECO:0000313" key="2">
    <source>
        <dbReference type="Proteomes" id="UP000625711"/>
    </source>
</evidence>
<reference evidence="1" key="1">
    <citation type="submission" date="2020-08" db="EMBL/GenBank/DDBJ databases">
        <title>Genome sequencing and assembly of the red palm weevil Rhynchophorus ferrugineus.</title>
        <authorList>
            <person name="Dias G.B."/>
            <person name="Bergman C.M."/>
            <person name="Manee M."/>
        </authorList>
    </citation>
    <scope>NUCLEOTIDE SEQUENCE</scope>
    <source>
        <strain evidence="1">AA-2017</strain>
        <tissue evidence="1">Whole larva</tissue>
    </source>
</reference>
<dbReference type="EMBL" id="JAACXV010000322">
    <property type="protein sequence ID" value="KAF7280086.1"/>
    <property type="molecule type" value="Genomic_DNA"/>
</dbReference>
<evidence type="ECO:0000313" key="1">
    <source>
        <dbReference type="EMBL" id="KAF7280086.1"/>
    </source>
</evidence>
<name>A0A834IIR4_RHYFE</name>
<protein>
    <submittedName>
        <fullName evidence="1">Uncharacterized protein</fullName>
    </submittedName>
</protein>